<comment type="caution">
    <text evidence="2">The sequence shown here is derived from an EMBL/GenBank/DDBJ whole genome shotgun (WGS) entry which is preliminary data.</text>
</comment>
<dbReference type="EMBL" id="BQNB010013694">
    <property type="protein sequence ID" value="GJT19147.1"/>
    <property type="molecule type" value="Genomic_DNA"/>
</dbReference>
<evidence type="ECO:0000313" key="2">
    <source>
        <dbReference type="EMBL" id="GJT19147.1"/>
    </source>
</evidence>
<reference evidence="2" key="1">
    <citation type="journal article" date="2022" name="Int. J. Mol. Sci.">
        <title>Draft Genome of Tanacetum Coccineum: Genomic Comparison of Closely Related Tanacetum-Family Plants.</title>
        <authorList>
            <person name="Yamashiro T."/>
            <person name="Shiraishi A."/>
            <person name="Nakayama K."/>
            <person name="Satake H."/>
        </authorList>
    </citation>
    <scope>NUCLEOTIDE SEQUENCE</scope>
</reference>
<evidence type="ECO:0000313" key="3">
    <source>
        <dbReference type="Proteomes" id="UP001151760"/>
    </source>
</evidence>
<reference evidence="2" key="2">
    <citation type="submission" date="2022-01" db="EMBL/GenBank/DDBJ databases">
        <authorList>
            <person name="Yamashiro T."/>
            <person name="Shiraishi A."/>
            <person name="Satake H."/>
            <person name="Nakayama K."/>
        </authorList>
    </citation>
    <scope>NUCLEOTIDE SEQUENCE</scope>
</reference>
<name>A0ABQ5BYR4_9ASTR</name>
<sequence length="257" mass="28705">MKMKENEIDDIGYQSEEYIEVAHEDDENNHSNEIEQDEEPTRGTLWLKGRVNKDGEYQDDEIRSVGDKLKETEDKIKEGTLQVDQGIDAMTLVNIKSTDAGKTCHGKRKKLLLKVVRQDVTDRGNVSPVEIHPINSDEDGGTTVVGCDQNDASIRKEMQKRAKYAFEILKKHSMEKSDTVGILMATKPKLDSDLSGKLFVHWMKKKEQTGTATSSAKLSTLRIAVKLCSSNVDRTPLQVIKASTTTKNVLNAISVSL</sequence>
<gene>
    <name evidence="2" type="ORF">Tco_0877853</name>
</gene>
<feature type="compositionally biased region" description="Acidic residues" evidence="1">
    <location>
        <begin position="17"/>
        <end position="27"/>
    </location>
</feature>
<organism evidence="2 3">
    <name type="scientific">Tanacetum coccineum</name>
    <dbReference type="NCBI Taxonomy" id="301880"/>
    <lineage>
        <taxon>Eukaryota</taxon>
        <taxon>Viridiplantae</taxon>
        <taxon>Streptophyta</taxon>
        <taxon>Embryophyta</taxon>
        <taxon>Tracheophyta</taxon>
        <taxon>Spermatophyta</taxon>
        <taxon>Magnoliopsida</taxon>
        <taxon>eudicotyledons</taxon>
        <taxon>Gunneridae</taxon>
        <taxon>Pentapetalae</taxon>
        <taxon>asterids</taxon>
        <taxon>campanulids</taxon>
        <taxon>Asterales</taxon>
        <taxon>Asteraceae</taxon>
        <taxon>Asteroideae</taxon>
        <taxon>Anthemideae</taxon>
        <taxon>Anthemidinae</taxon>
        <taxon>Tanacetum</taxon>
    </lineage>
</organism>
<keyword evidence="3" id="KW-1185">Reference proteome</keyword>
<protein>
    <submittedName>
        <fullName evidence="2">Uncharacterized protein</fullName>
    </submittedName>
</protein>
<feature type="region of interest" description="Disordered" evidence="1">
    <location>
        <begin position="1"/>
        <end position="44"/>
    </location>
</feature>
<evidence type="ECO:0000256" key="1">
    <source>
        <dbReference type="SAM" id="MobiDB-lite"/>
    </source>
</evidence>
<accession>A0ABQ5BYR4</accession>
<dbReference type="Proteomes" id="UP001151760">
    <property type="component" value="Unassembled WGS sequence"/>
</dbReference>
<proteinExistence type="predicted"/>